<evidence type="ECO:0000256" key="5">
    <source>
        <dbReference type="ARBA" id="ARBA00022530"/>
    </source>
</evidence>
<dbReference type="Gene3D" id="3.10.200.10">
    <property type="entry name" value="Alpha carbonic anhydrase"/>
    <property type="match status" value="1"/>
</dbReference>
<reference evidence="11 12" key="1">
    <citation type="submission" date="2016-04" db="EMBL/GenBank/DDBJ databases">
        <title>The genome of Intoshia linei affirms orthonectids as highly simplified spiralians.</title>
        <authorList>
            <person name="Mikhailov K.V."/>
            <person name="Slusarev G.S."/>
            <person name="Nikitin M.A."/>
            <person name="Logacheva M.D."/>
            <person name="Penin A."/>
            <person name="Aleoshin V."/>
            <person name="Panchin Y.V."/>
        </authorList>
    </citation>
    <scope>NUCLEOTIDE SEQUENCE [LARGE SCALE GENOMIC DNA]</scope>
    <source>
        <strain evidence="11">Intl2013</strain>
        <tissue evidence="11">Whole animal</tissue>
    </source>
</reference>
<evidence type="ECO:0000256" key="2">
    <source>
        <dbReference type="ARBA" id="ARBA00004498"/>
    </source>
</evidence>
<dbReference type="InterPro" id="IPR001148">
    <property type="entry name" value="CA_dom"/>
</dbReference>
<evidence type="ECO:0000256" key="8">
    <source>
        <dbReference type="ARBA" id="ARBA00023239"/>
    </source>
</evidence>
<gene>
    <name evidence="11" type="ORF">A3Q56_06529</name>
</gene>
<comment type="similarity">
    <text evidence="3">Belongs to the alpha-carbonic anhydrase family.</text>
</comment>
<dbReference type="EMBL" id="LWCA01001162">
    <property type="protein sequence ID" value="OAF65747.1"/>
    <property type="molecule type" value="Genomic_DNA"/>
</dbReference>
<evidence type="ECO:0000256" key="1">
    <source>
        <dbReference type="ARBA" id="ARBA00001947"/>
    </source>
</evidence>
<keyword evidence="7" id="KW-0862">Zinc</keyword>
<dbReference type="PANTHER" id="PTHR18952:SF141">
    <property type="entry name" value="CARBONIC ANHYDRASE"/>
    <property type="match status" value="1"/>
</dbReference>
<dbReference type="SUPFAM" id="SSF51069">
    <property type="entry name" value="Carbonic anhydrase"/>
    <property type="match status" value="1"/>
</dbReference>
<comment type="subcellular location">
    <subcellularLocation>
        <location evidence="2">Secreted</location>
        <location evidence="2">Extracellular space</location>
        <location evidence="2">Extracellular matrix</location>
    </subcellularLocation>
</comment>
<comment type="catalytic activity">
    <reaction evidence="9">
        <text>hydrogencarbonate + H(+) = CO2 + H2O</text>
        <dbReference type="Rhea" id="RHEA:10748"/>
        <dbReference type="ChEBI" id="CHEBI:15377"/>
        <dbReference type="ChEBI" id="CHEBI:15378"/>
        <dbReference type="ChEBI" id="CHEBI:16526"/>
        <dbReference type="ChEBI" id="CHEBI:17544"/>
        <dbReference type="EC" id="4.2.1.1"/>
    </reaction>
</comment>
<protein>
    <recommendedName>
        <fullName evidence="4">carbonic anhydrase</fullName>
        <ecNumber evidence="4">4.2.1.1</ecNumber>
    </recommendedName>
</protein>
<dbReference type="CDD" id="cd00326">
    <property type="entry name" value="alpha_CA"/>
    <property type="match status" value="1"/>
</dbReference>
<evidence type="ECO:0000256" key="3">
    <source>
        <dbReference type="ARBA" id="ARBA00010718"/>
    </source>
</evidence>
<evidence type="ECO:0000256" key="6">
    <source>
        <dbReference type="ARBA" id="ARBA00022723"/>
    </source>
</evidence>
<dbReference type="Pfam" id="PF00194">
    <property type="entry name" value="Carb_anhydrase"/>
    <property type="match status" value="1"/>
</dbReference>
<keyword evidence="8" id="KW-0456">Lyase</keyword>
<dbReference type="PROSITE" id="PS51144">
    <property type="entry name" value="ALPHA_CA_2"/>
    <property type="match status" value="1"/>
</dbReference>
<dbReference type="GO" id="GO:0005737">
    <property type="term" value="C:cytoplasm"/>
    <property type="evidence" value="ECO:0007669"/>
    <property type="project" value="TreeGrafter"/>
</dbReference>
<dbReference type="InterPro" id="IPR036398">
    <property type="entry name" value="CA_dom_sf"/>
</dbReference>
<dbReference type="InterPro" id="IPR023561">
    <property type="entry name" value="Carbonic_anhydrase_a-class"/>
</dbReference>
<accession>A0A177AUQ6</accession>
<dbReference type="GO" id="GO:0004089">
    <property type="term" value="F:carbonate dehydratase activity"/>
    <property type="evidence" value="ECO:0007669"/>
    <property type="project" value="UniProtKB-EC"/>
</dbReference>
<dbReference type="OrthoDB" id="429145at2759"/>
<keyword evidence="5" id="KW-0272">Extracellular matrix</keyword>
<comment type="caution">
    <text evidence="11">The sequence shown here is derived from an EMBL/GenBank/DDBJ whole genome shotgun (WGS) entry which is preliminary data.</text>
</comment>
<dbReference type="PANTHER" id="PTHR18952">
    <property type="entry name" value="CARBONIC ANHYDRASE"/>
    <property type="match status" value="1"/>
</dbReference>
<proteinExistence type="inferred from homology"/>
<keyword evidence="12" id="KW-1185">Reference proteome</keyword>
<evidence type="ECO:0000259" key="10">
    <source>
        <dbReference type="PROSITE" id="PS51144"/>
    </source>
</evidence>
<sequence>MKFGSRQSPINIITDNVKKIPTHKRKIKIFENNPPSVSFNLINNGNIRADVTNEESLELSGGPLSDVYKLDQFHFHWGRCDDVGSEHLVDSKSYSAEMHYVFYNKKYEKFADALGQIKGVTVLGVFIKSGNENAEFNKLIPHLDMKLKDKRTVDIDINHLLPKCHENYWTYEGSLTTSPYTENVKWILLTDEISLSPKQIEGFRNVSSILDERIIENHREVQPLENRIVYVNKD</sequence>
<dbReference type="GO" id="GO:0008270">
    <property type="term" value="F:zinc ion binding"/>
    <property type="evidence" value="ECO:0007669"/>
    <property type="project" value="InterPro"/>
</dbReference>
<keyword evidence="5" id="KW-0964">Secreted</keyword>
<dbReference type="EC" id="4.2.1.1" evidence="4"/>
<organism evidence="11 12">
    <name type="scientific">Intoshia linei</name>
    <dbReference type="NCBI Taxonomy" id="1819745"/>
    <lineage>
        <taxon>Eukaryota</taxon>
        <taxon>Metazoa</taxon>
        <taxon>Spiralia</taxon>
        <taxon>Lophotrochozoa</taxon>
        <taxon>Mesozoa</taxon>
        <taxon>Orthonectida</taxon>
        <taxon>Rhopaluridae</taxon>
        <taxon>Intoshia</taxon>
    </lineage>
</organism>
<feature type="domain" description="Alpha-carbonic anhydrase" evidence="10">
    <location>
        <begin position="1"/>
        <end position="233"/>
    </location>
</feature>
<evidence type="ECO:0000256" key="9">
    <source>
        <dbReference type="ARBA" id="ARBA00048348"/>
    </source>
</evidence>
<evidence type="ECO:0000256" key="7">
    <source>
        <dbReference type="ARBA" id="ARBA00022833"/>
    </source>
</evidence>
<name>A0A177AUQ6_9BILA</name>
<evidence type="ECO:0000256" key="4">
    <source>
        <dbReference type="ARBA" id="ARBA00012925"/>
    </source>
</evidence>
<keyword evidence="6" id="KW-0479">Metal-binding</keyword>
<dbReference type="AlphaFoldDB" id="A0A177AUQ6"/>
<evidence type="ECO:0000313" key="12">
    <source>
        <dbReference type="Proteomes" id="UP000078046"/>
    </source>
</evidence>
<dbReference type="SMART" id="SM01057">
    <property type="entry name" value="Carb_anhydrase"/>
    <property type="match status" value="1"/>
</dbReference>
<evidence type="ECO:0000313" key="11">
    <source>
        <dbReference type="EMBL" id="OAF65747.1"/>
    </source>
</evidence>
<dbReference type="Proteomes" id="UP000078046">
    <property type="component" value="Unassembled WGS sequence"/>
</dbReference>
<comment type="cofactor">
    <cofactor evidence="1">
        <name>Zn(2+)</name>
        <dbReference type="ChEBI" id="CHEBI:29105"/>
    </cofactor>
</comment>